<evidence type="ECO:0000313" key="2">
    <source>
        <dbReference type="Proteomes" id="UP001501461"/>
    </source>
</evidence>
<name>A0ABN2U6C0_9MICC</name>
<evidence type="ECO:0000313" key="1">
    <source>
        <dbReference type="EMBL" id="GAA2029999.1"/>
    </source>
</evidence>
<dbReference type="EMBL" id="BAAAMN010000013">
    <property type="protein sequence ID" value="GAA2029999.1"/>
    <property type="molecule type" value="Genomic_DNA"/>
</dbReference>
<keyword evidence="2" id="KW-1185">Reference proteome</keyword>
<accession>A0ABN2U6C0</accession>
<dbReference type="SUPFAM" id="SSF159888">
    <property type="entry name" value="YdhG-like"/>
    <property type="match status" value="1"/>
</dbReference>
<organism evidence="1 2">
    <name type="scientific">Yaniella flava</name>
    <dbReference type="NCBI Taxonomy" id="287930"/>
    <lineage>
        <taxon>Bacteria</taxon>
        <taxon>Bacillati</taxon>
        <taxon>Actinomycetota</taxon>
        <taxon>Actinomycetes</taxon>
        <taxon>Micrococcales</taxon>
        <taxon>Micrococcaceae</taxon>
        <taxon>Yaniella</taxon>
    </lineage>
</organism>
<dbReference type="RefSeq" id="WP_343956243.1">
    <property type="nucleotide sequence ID" value="NZ_BAAAMN010000013.1"/>
</dbReference>
<comment type="caution">
    <text evidence="1">The sequence shown here is derived from an EMBL/GenBank/DDBJ whole genome shotgun (WGS) entry which is preliminary data.</text>
</comment>
<reference evidence="1 2" key="1">
    <citation type="journal article" date="2019" name="Int. J. Syst. Evol. Microbiol.">
        <title>The Global Catalogue of Microorganisms (GCM) 10K type strain sequencing project: providing services to taxonomists for standard genome sequencing and annotation.</title>
        <authorList>
            <consortium name="The Broad Institute Genomics Platform"/>
            <consortium name="The Broad Institute Genome Sequencing Center for Infectious Disease"/>
            <person name="Wu L."/>
            <person name="Ma J."/>
        </authorList>
    </citation>
    <scope>NUCLEOTIDE SEQUENCE [LARGE SCALE GENOMIC DNA]</scope>
    <source>
        <strain evidence="1 2">JCM 13595</strain>
    </source>
</reference>
<protein>
    <submittedName>
        <fullName evidence="1">Uncharacterized protein</fullName>
    </submittedName>
</protein>
<dbReference type="Proteomes" id="UP001501461">
    <property type="component" value="Unassembled WGS sequence"/>
</dbReference>
<sequence>MSTEQDVRQLATALPEVIEKTSYGIPAFYVAGKILARMHEQSDVLVCWRPSMEHRQEPLDADPEKFSLPSIITAMSAY</sequence>
<proteinExistence type="predicted"/>
<gene>
    <name evidence="1" type="ORF">GCM10009720_07390</name>
</gene>